<proteinExistence type="predicted"/>
<name>A0A2K3MI12_TRIPR</name>
<reference evidence="1 2" key="2">
    <citation type="journal article" date="2017" name="Front. Plant Sci.">
        <title>Gene Classification and Mining of Molecular Markers Useful in Red Clover (Trifolium pratense) Breeding.</title>
        <authorList>
            <person name="Istvanek J."/>
            <person name="Dluhosova J."/>
            <person name="Dluhos P."/>
            <person name="Patkova L."/>
            <person name="Nedelnik J."/>
            <person name="Repkova J."/>
        </authorList>
    </citation>
    <scope>NUCLEOTIDE SEQUENCE [LARGE SCALE GENOMIC DNA]</scope>
    <source>
        <strain evidence="2">cv. Tatra</strain>
        <tissue evidence="1">Young leaves</tissue>
    </source>
</reference>
<gene>
    <name evidence="1" type="ORF">L195_g046545</name>
</gene>
<dbReference type="AlphaFoldDB" id="A0A2K3MI12"/>
<feature type="non-terminal residue" evidence="1">
    <location>
        <position position="90"/>
    </location>
</feature>
<accession>A0A2K3MI12</accession>
<dbReference type="Proteomes" id="UP000236291">
    <property type="component" value="Unassembled WGS sequence"/>
</dbReference>
<dbReference type="PANTHER" id="PTHR33116">
    <property type="entry name" value="REVERSE TRANSCRIPTASE ZINC-BINDING DOMAIN-CONTAINING PROTEIN-RELATED-RELATED"/>
    <property type="match status" value="1"/>
</dbReference>
<dbReference type="EMBL" id="ASHM01062773">
    <property type="protein sequence ID" value="PNX90421.1"/>
    <property type="molecule type" value="Genomic_DNA"/>
</dbReference>
<comment type="caution">
    <text evidence="1">The sequence shown here is derived from an EMBL/GenBank/DDBJ whole genome shotgun (WGS) entry which is preliminary data.</text>
</comment>
<evidence type="ECO:0000313" key="1">
    <source>
        <dbReference type="EMBL" id="PNX90421.1"/>
    </source>
</evidence>
<sequence>MTILKTYEEASGQEINMSKSKVFFTQNLSTAAQEDLSRMMGVRHVLGTENYLGLPSMVRRGKDTFGYVKDRIWKKINSWRGRALSKAGKE</sequence>
<dbReference type="PANTHER" id="PTHR33116:SF86">
    <property type="entry name" value="REVERSE TRANSCRIPTASE DOMAIN-CONTAINING PROTEIN"/>
    <property type="match status" value="1"/>
</dbReference>
<organism evidence="1 2">
    <name type="scientific">Trifolium pratense</name>
    <name type="common">Red clover</name>
    <dbReference type="NCBI Taxonomy" id="57577"/>
    <lineage>
        <taxon>Eukaryota</taxon>
        <taxon>Viridiplantae</taxon>
        <taxon>Streptophyta</taxon>
        <taxon>Embryophyta</taxon>
        <taxon>Tracheophyta</taxon>
        <taxon>Spermatophyta</taxon>
        <taxon>Magnoliopsida</taxon>
        <taxon>eudicotyledons</taxon>
        <taxon>Gunneridae</taxon>
        <taxon>Pentapetalae</taxon>
        <taxon>rosids</taxon>
        <taxon>fabids</taxon>
        <taxon>Fabales</taxon>
        <taxon>Fabaceae</taxon>
        <taxon>Papilionoideae</taxon>
        <taxon>50 kb inversion clade</taxon>
        <taxon>NPAAA clade</taxon>
        <taxon>Hologalegina</taxon>
        <taxon>IRL clade</taxon>
        <taxon>Trifolieae</taxon>
        <taxon>Trifolium</taxon>
    </lineage>
</organism>
<protein>
    <submittedName>
        <fullName evidence="1">Ribonuclease H</fullName>
    </submittedName>
</protein>
<reference evidence="1 2" key="1">
    <citation type="journal article" date="2014" name="Am. J. Bot.">
        <title>Genome assembly and annotation for red clover (Trifolium pratense; Fabaceae).</title>
        <authorList>
            <person name="Istvanek J."/>
            <person name="Jaros M."/>
            <person name="Krenek A."/>
            <person name="Repkova J."/>
        </authorList>
    </citation>
    <scope>NUCLEOTIDE SEQUENCE [LARGE SCALE GENOMIC DNA]</scope>
    <source>
        <strain evidence="2">cv. Tatra</strain>
        <tissue evidence="1">Young leaves</tissue>
    </source>
</reference>
<evidence type="ECO:0000313" key="2">
    <source>
        <dbReference type="Proteomes" id="UP000236291"/>
    </source>
</evidence>